<proteinExistence type="predicted"/>
<sequence>MGSLNWAVFVSFEDGVRWVFRSPGIEYPSMPIEITLKLLASEVATLRYVKAYSSIPVPEVYDYCDTPDNEIKAALTNPTYLNTSRLHESDNRVDYTIAAGALRSIVQKIDLHQSR</sequence>
<protein>
    <submittedName>
        <fullName evidence="1">Uncharacterized protein</fullName>
    </submittedName>
</protein>
<evidence type="ECO:0000313" key="1">
    <source>
        <dbReference type="EMBL" id="KAL2827379.1"/>
    </source>
</evidence>
<dbReference type="Proteomes" id="UP001610335">
    <property type="component" value="Unassembled WGS sequence"/>
</dbReference>
<evidence type="ECO:0000313" key="2">
    <source>
        <dbReference type="Proteomes" id="UP001610335"/>
    </source>
</evidence>
<dbReference type="EMBL" id="JBFXLS010000025">
    <property type="protein sequence ID" value="KAL2827379.1"/>
    <property type="molecule type" value="Genomic_DNA"/>
</dbReference>
<reference evidence="1 2" key="1">
    <citation type="submission" date="2024-07" db="EMBL/GenBank/DDBJ databases">
        <title>Section-level genome sequencing and comparative genomics of Aspergillus sections Usti and Cavernicolus.</title>
        <authorList>
            <consortium name="Lawrence Berkeley National Laboratory"/>
            <person name="Nybo J.L."/>
            <person name="Vesth T.C."/>
            <person name="Theobald S."/>
            <person name="Frisvad J.C."/>
            <person name="Larsen T.O."/>
            <person name="Kjaerboelling I."/>
            <person name="Rothschild-Mancinelli K."/>
            <person name="Lyhne E.K."/>
            <person name="Kogle M.E."/>
            <person name="Barry K."/>
            <person name="Clum A."/>
            <person name="Na H."/>
            <person name="Ledsgaard L."/>
            <person name="Lin J."/>
            <person name="Lipzen A."/>
            <person name="Kuo A."/>
            <person name="Riley R."/>
            <person name="Mondo S."/>
            <person name="LaButti K."/>
            <person name="Haridas S."/>
            <person name="Pangalinan J."/>
            <person name="Salamov A.A."/>
            <person name="Simmons B.A."/>
            <person name="Magnuson J.K."/>
            <person name="Chen J."/>
            <person name="Drula E."/>
            <person name="Henrissat B."/>
            <person name="Wiebenga A."/>
            <person name="Lubbers R.J."/>
            <person name="Gomes A.C."/>
            <person name="Makela M.R."/>
            <person name="Stajich J."/>
            <person name="Grigoriev I.V."/>
            <person name="Mortensen U.H."/>
            <person name="De vries R.P."/>
            <person name="Baker S.E."/>
            <person name="Andersen M.R."/>
        </authorList>
    </citation>
    <scope>NUCLEOTIDE SEQUENCE [LARGE SCALE GENOMIC DNA]</scope>
    <source>
        <strain evidence="1 2">CBS 600.67</strain>
    </source>
</reference>
<gene>
    <name evidence="1" type="ORF">BDW59DRAFT_160342</name>
</gene>
<accession>A0ABR4IHX9</accession>
<comment type="caution">
    <text evidence="1">The sequence shown here is derived from an EMBL/GenBank/DDBJ whole genome shotgun (WGS) entry which is preliminary data.</text>
</comment>
<organism evidence="1 2">
    <name type="scientific">Aspergillus cavernicola</name>
    <dbReference type="NCBI Taxonomy" id="176166"/>
    <lineage>
        <taxon>Eukaryota</taxon>
        <taxon>Fungi</taxon>
        <taxon>Dikarya</taxon>
        <taxon>Ascomycota</taxon>
        <taxon>Pezizomycotina</taxon>
        <taxon>Eurotiomycetes</taxon>
        <taxon>Eurotiomycetidae</taxon>
        <taxon>Eurotiales</taxon>
        <taxon>Aspergillaceae</taxon>
        <taxon>Aspergillus</taxon>
        <taxon>Aspergillus subgen. Nidulantes</taxon>
    </lineage>
</organism>
<name>A0ABR4IHX9_9EURO</name>
<keyword evidence="2" id="KW-1185">Reference proteome</keyword>